<feature type="transmembrane region" description="Helical" evidence="2">
    <location>
        <begin position="12"/>
        <end position="32"/>
    </location>
</feature>
<dbReference type="PATRIC" id="fig|1188234.3.peg.207"/>
<dbReference type="NCBIfam" id="TIGR04524">
    <property type="entry name" value="mycoplas_M_dom"/>
    <property type="match status" value="1"/>
</dbReference>
<dbReference type="Pfam" id="PF26364">
    <property type="entry name" value="MIB_M2"/>
    <property type="match status" value="1"/>
</dbReference>
<proteinExistence type="predicted"/>
<feature type="domain" description="IgG-blocking virulence" evidence="3">
    <location>
        <begin position="324"/>
        <end position="524"/>
    </location>
</feature>
<dbReference type="AlphaFoldDB" id="N9UAF1"/>
<dbReference type="Pfam" id="PF26361">
    <property type="entry name" value="MIB_arm"/>
    <property type="match status" value="1"/>
</dbReference>
<evidence type="ECO:0000259" key="4">
    <source>
        <dbReference type="Pfam" id="PF26361"/>
    </source>
</evidence>
<evidence type="ECO:0000313" key="7">
    <source>
        <dbReference type="Proteomes" id="UP000013137"/>
    </source>
</evidence>
<dbReference type="eggNOG" id="COG0810">
    <property type="taxonomic scope" value="Bacteria"/>
</dbReference>
<dbReference type="EMBL" id="AMWK01000006">
    <property type="protein sequence ID" value="ENY53893.1"/>
    <property type="molecule type" value="Genomic_DNA"/>
</dbReference>
<protein>
    <recommendedName>
        <fullName evidence="8">Transmembrane protein</fullName>
    </recommendedName>
</protein>
<dbReference type="InterPro" id="IPR030942">
    <property type="entry name" value="Mycoplas_M_dom"/>
</dbReference>
<dbReference type="RefSeq" id="WP_002881210.1">
    <property type="nucleotide sequence ID" value="NZ_AMWK01000006.1"/>
</dbReference>
<evidence type="ECO:0000313" key="6">
    <source>
        <dbReference type="EMBL" id="ENY53893.1"/>
    </source>
</evidence>
<organism evidence="6 7">
    <name type="scientific">Metamycoplasma alkalescens 14918</name>
    <dbReference type="NCBI Taxonomy" id="1188234"/>
    <lineage>
        <taxon>Bacteria</taxon>
        <taxon>Bacillati</taxon>
        <taxon>Mycoplasmatota</taxon>
        <taxon>Mycoplasmoidales</taxon>
        <taxon>Metamycoplasmataceae</taxon>
        <taxon>Metamycoplasma</taxon>
    </lineage>
</organism>
<comment type="caution">
    <text evidence="6">The sequence shown here is derived from an EMBL/GenBank/DDBJ whole genome shotgun (WGS) entry which is preliminary data.</text>
</comment>
<keyword evidence="2" id="KW-0472">Membrane</keyword>
<gene>
    <name evidence="6" type="ORF">MALK_2200</name>
</gene>
<evidence type="ECO:0000256" key="1">
    <source>
        <dbReference type="SAM" id="MobiDB-lite"/>
    </source>
</evidence>
<feature type="domain" description="Mycoplasma immunoglobulin binding protein M2" evidence="5">
    <location>
        <begin position="533"/>
        <end position="726"/>
    </location>
</feature>
<dbReference type="Proteomes" id="UP000013137">
    <property type="component" value="Unassembled WGS sequence"/>
</dbReference>
<keyword evidence="2" id="KW-0812">Transmembrane</keyword>
<evidence type="ECO:0000256" key="2">
    <source>
        <dbReference type="SAM" id="Phobius"/>
    </source>
</evidence>
<reference evidence="6 7" key="1">
    <citation type="journal article" date="2013" name="Genome Announc.">
        <title>Draft Genome Sequences of Mycoplasma alkalescens, Mycoplasma arginini, and Mycoplasma bovigenitalium, Three Species with Equivocal Pathogenic Status for Cattle.</title>
        <authorList>
            <person name="Manso-Silvan L."/>
            <person name="Tardy F."/>
            <person name="Baranowski E."/>
            <person name="Barre A."/>
            <person name="Blanchard A."/>
            <person name="Breton M."/>
            <person name="Couture C."/>
            <person name="Citti C."/>
            <person name="Dordet-Frisoni E."/>
            <person name="Dupuy V."/>
            <person name="Gaurivaud P."/>
            <person name="Jacob D."/>
            <person name="Lemaitre C."/>
            <person name="Nikolski M."/>
            <person name="Nouvel L.X."/>
            <person name="Poumarat F."/>
            <person name="Thebault P."/>
            <person name="Theil S."/>
            <person name="Thiaucourt F."/>
            <person name="Sirand-Pugnet P."/>
        </authorList>
    </citation>
    <scope>NUCLEOTIDE SEQUENCE [LARGE SCALE GENOMIC DNA]</scope>
    <source>
        <strain evidence="6 7">14918</strain>
    </source>
</reference>
<sequence>MNKIFKNKKNKIIALSLWMSLFTAAGIGIFLFSQNHKNNLGIGYQNHGSNDPEIFDRNNADTRNATVSHTDRNLVESKAPIVIEKEEEKLKPVEPIVHPQPKPTPEIKPNPQPVPPTPETLTTERRLVNINGKEVWAIVQVAPNRVLNQEDIAAGITNKDPYRAQIVGKIISVEVTDELRESVKNKLLNDGYNSLQTYQSKFFDSLPSEDNTNFKFDDFVKQNYTAWEKMVDRFRKLLDSPNVVKFLKQDAVAEYVKPKQFASTNLKYAWLIRHLDYTKFTKLSGTAEKYLNEGLTATQDNVYVNENGELDSYSYGPPSEFNVVTSRIERDNKERRVFSMSGYFGRSPHDIASGEYPGWTKNDVTKDEKFKEFNVGKDDDIKIFELTKNEKEKDGSQRKGYAVEIDANNFAGYDKTVNLIKSLQEKNIEITSYRIKNMGDKDPSQKFKDILNSLPKNLPHLELFFSERATNTSSLIALEDKDIKELSIFTLGNALLDNWSINPWAIKNVRWVNTVDYNVNWNLKKPFPSRIVFNTLAFEESDIKNSESSLDKKLERINYGLRMAYYLRNNEGVFQSGFGPGLNPDTNEGNNSYPTRLDFSRAPSMKSLKGLIFHDIRNSNNKSRKLKYLKFYNDKSYFELTTDDLDQGQLDTIMAHDEPGPPKTEIKFENGEQTQSIKFSDSKELTRSGLSNLNILVTLSKIPRKAIVPKNADKLKAQLISNGFNVTESDGSEEIIFN</sequence>
<dbReference type="InterPro" id="IPR058860">
    <property type="entry name" value="MIB_M2"/>
</dbReference>
<evidence type="ECO:0000259" key="3">
    <source>
        <dbReference type="Pfam" id="PF26360"/>
    </source>
</evidence>
<feature type="compositionally biased region" description="Pro residues" evidence="1">
    <location>
        <begin position="98"/>
        <end position="118"/>
    </location>
</feature>
<keyword evidence="2" id="KW-1133">Transmembrane helix</keyword>
<keyword evidence="7" id="KW-1185">Reference proteome</keyword>
<dbReference type="Pfam" id="PF26360">
    <property type="entry name" value="MIB_M1"/>
    <property type="match status" value="1"/>
</dbReference>
<feature type="domain" description="Mycoplasma immunoglobulin binding protein arm" evidence="4">
    <location>
        <begin position="176"/>
        <end position="318"/>
    </location>
</feature>
<accession>N9UAF1</accession>
<dbReference type="NCBIfam" id="TIGR04526">
    <property type="entry name" value="predic_Ig_block"/>
    <property type="match status" value="1"/>
</dbReference>
<feature type="region of interest" description="Disordered" evidence="1">
    <location>
        <begin position="95"/>
        <end position="120"/>
    </location>
</feature>
<name>N9UAF1_9BACT</name>
<evidence type="ECO:0008006" key="8">
    <source>
        <dbReference type="Google" id="ProtNLM"/>
    </source>
</evidence>
<dbReference type="InterPro" id="IPR058861">
    <property type="entry name" value="MIB_arm"/>
</dbReference>
<evidence type="ECO:0000259" key="5">
    <source>
        <dbReference type="Pfam" id="PF26364"/>
    </source>
</evidence>
<dbReference type="InterPro" id="IPR030941">
    <property type="entry name" value="Predic_Ig_block"/>
</dbReference>